<dbReference type="GO" id="GO:0005737">
    <property type="term" value="C:cytoplasm"/>
    <property type="evidence" value="ECO:0007669"/>
    <property type="project" value="TreeGrafter"/>
</dbReference>
<protein>
    <submittedName>
        <fullName evidence="2">Putative choline kinase involved in LPS biosynthesis</fullName>
    </submittedName>
</protein>
<evidence type="ECO:0000313" key="3">
    <source>
        <dbReference type="Proteomes" id="UP000010798"/>
    </source>
</evidence>
<dbReference type="PANTHER" id="PTHR22603:SF66">
    <property type="entry name" value="ETHANOLAMINE KINASE"/>
    <property type="match status" value="1"/>
</dbReference>
<dbReference type="GO" id="GO:0006646">
    <property type="term" value="P:phosphatidylethanolamine biosynthetic process"/>
    <property type="evidence" value="ECO:0007669"/>
    <property type="project" value="TreeGrafter"/>
</dbReference>
<dbReference type="Gene3D" id="3.90.1200.10">
    <property type="match status" value="1"/>
</dbReference>
<evidence type="ECO:0000259" key="1">
    <source>
        <dbReference type="Pfam" id="PF01636"/>
    </source>
</evidence>
<dbReference type="SUPFAM" id="SSF56112">
    <property type="entry name" value="Protein kinase-like (PK-like)"/>
    <property type="match status" value="1"/>
</dbReference>
<dbReference type="Gene3D" id="3.30.200.20">
    <property type="entry name" value="Phosphorylase Kinase, domain 1"/>
    <property type="match status" value="1"/>
</dbReference>
<sequence>MSLACSPDHDASARYHSMNTDRIHTQRIQTLSYWTRPVTIEPLPGGITNHNYLVSDAGHLYVARLCVDKTLLGIDRRNEVVCHRAAHACGIAPELVHQEDGVLVTQHVSGRTLASEDVRDLAFIPRLVAVLQTLHESWDALTGEILYFSPFQTARTYAKTAAALNARLPGDIDRLLEDAGRLSRQLGLYVPVLCHNDLLAGNIIVEDNGDRVWLVDWEYAGIGHPLFDLAGVCANNAFSESQELALLGAYRGSVNECDLRDLRILKTMSSLREALWAVIQTVASDIDFDYVRYANENFEAYREARRQLRVPVTAP</sequence>
<dbReference type="GO" id="GO:0004305">
    <property type="term" value="F:ethanolamine kinase activity"/>
    <property type="evidence" value="ECO:0007669"/>
    <property type="project" value="TreeGrafter"/>
</dbReference>
<dbReference type="PANTHER" id="PTHR22603">
    <property type="entry name" value="CHOLINE/ETHANOALAMINE KINASE"/>
    <property type="match status" value="1"/>
</dbReference>
<dbReference type="eggNOG" id="COG0510">
    <property type="taxonomic scope" value="Bacteria"/>
</dbReference>
<accession>L0DNW8</accession>
<dbReference type="EMBL" id="CP003364">
    <property type="protein sequence ID" value="AGA31069.1"/>
    <property type="molecule type" value="Genomic_DNA"/>
</dbReference>
<proteinExistence type="predicted"/>
<gene>
    <name evidence="2" type="ordered locus">Sinac_7014</name>
</gene>
<dbReference type="STRING" id="886293.Sinac_7014"/>
<keyword evidence="2" id="KW-0808">Transferase</keyword>
<dbReference type="InterPro" id="IPR002575">
    <property type="entry name" value="Aminoglycoside_PTrfase"/>
</dbReference>
<dbReference type="KEGG" id="saci:Sinac_7014"/>
<feature type="domain" description="Aminoglycoside phosphotransferase" evidence="1">
    <location>
        <begin position="39"/>
        <end position="250"/>
    </location>
</feature>
<dbReference type="InterPro" id="IPR011009">
    <property type="entry name" value="Kinase-like_dom_sf"/>
</dbReference>
<dbReference type="Pfam" id="PF01636">
    <property type="entry name" value="APH"/>
    <property type="match status" value="1"/>
</dbReference>
<dbReference type="CDD" id="cd05151">
    <property type="entry name" value="ChoK-like"/>
    <property type="match status" value="1"/>
</dbReference>
<evidence type="ECO:0000313" key="2">
    <source>
        <dbReference type="EMBL" id="AGA31069.1"/>
    </source>
</evidence>
<reference evidence="2 3" key="1">
    <citation type="submission" date="2012-02" db="EMBL/GenBank/DDBJ databases">
        <title>Complete sequence of chromosome of Singulisphaera acidiphila DSM 18658.</title>
        <authorList>
            <consortium name="US DOE Joint Genome Institute (JGI-PGF)"/>
            <person name="Lucas S."/>
            <person name="Copeland A."/>
            <person name="Lapidus A."/>
            <person name="Glavina del Rio T."/>
            <person name="Dalin E."/>
            <person name="Tice H."/>
            <person name="Bruce D."/>
            <person name="Goodwin L."/>
            <person name="Pitluck S."/>
            <person name="Peters L."/>
            <person name="Ovchinnikova G."/>
            <person name="Chertkov O."/>
            <person name="Kyrpides N."/>
            <person name="Mavromatis K."/>
            <person name="Ivanova N."/>
            <person name="Brettin T."/>
            <person name="Detter J.C."/>
            <person name="Han C."/>
            <person name="Larimer F."/>
            <person name="Land M."/>
            <person name="Hauser L."/>
            <person name="Markowitz V."/>
            <person name="Cheng J.-F."/>
            <person name="Hugenholtz P."/>
            <person name="Woyke T."/>
            <person name="Wu D."/>
            <person name="Tindall B."/>
            <person name="Pomrenke H."/>
            <person name="Brambilla E."/>
            <person name="Klenk H.-P."/>
            <person name="Eisen J.A."/>
        </authorList>
    </citation>
    <scope>NUCLEOTIDE SEQUENCE [LARGE SCALE GENOMIC DNA]</scope>
    <source>
        <strain evidence="3">ATCC BAA-1392 / DSM 18658 / VKM B-2454 / MOB10</strain>
    </source>
</reference>
<dbReference type="AlphaFoldDB" id="L0DNW8"/>
<dbReference type="HOGENOM" id="CLU_055115_1_1_0"/>
<name>L0DNW8_SINAD</name>
<keyword evidence="2" id="KW-0418">Kinase</keyword>
<dbReference type="Proteomes" id="UP000010798">
    <property type="component" value="Chromosome"/>
</dbReference>
<organism evidence="2 3">
    <name type="scientific">Singulisphaera acidiphila (strain ATCC BAA-1392 / DSM 18658 / VKM B-2454 / MOB10)</name>
    <dbReference type="NCBI Taxonomy" id="886293"/>
    <lineage>
        <taxon>Bacteria</taxon>
        <taxon>Pseudomonadati</taxon>
        <taxon>Planctomycetota</taxon>
        <taxon>Planctomycetia</taxon>
        <taxon>Isosphaerales</taxon>
        <taxon>Isosphaeraceae</taxon>
        <taxon>Singulisphaera</taxon>
    </lineage>
</organism>
<keyword evidence="3" id="KW-1185">Reference proteome</keyword>